<feature type="compositionally biased region" description="Basic and acidic residues" evidence="6">
    <location>
        <begin position="1"/>
        <end position="17"/>
    </location>
</feature>
<dbReference type="Proteomes" id="UP001242995">
    <property type="component" value="Unassembled WGS sequence"/>
</dbReference>
<sequence>MSFGEQWHDKSQSRDQRNGNAVLSDLTDSELISQFRKGNSTSYGTLWERHYRGALRMAQAATSRVDAEDIVSESFTNIMDVMLRGKGPDLAFRPYLMATVRNVAVAMGKNAAGYVELDDAETDQLVDPASSDEAALQALESSILNRGFRTLPQHWQEVLWYSDVEGFPAKETARLMGGGMNAASVASLAYRAREGLRQAWIREHLAQSPSRGECAWVVERIPAYKRGKGRTAEQRRVREHIENCAFCTMAMVEAKEASRRFMAGVAVVLIGFVVPGGGPGGATGATLPSAAALLSVDMSVPGASNTSARSAITHAVRSITSALRFVHFGISIGKAFVGVLVVGAIFVAAAFGADSITHVLSMVASPSGGSRPSAPTGGPGPQGPFVNSSVPGSKAKADVLTGTPSNVEPGPEIRPVPKTPHPDDVLSVGTAPAGQLESRALPSAVQPAVRTPISASAGHPEAGTNLPNSGSASAPDTAVPKPVTLTAPGSATIGENKRGFPKPVHDPTVAEPADPPNKGKGQPESKQPGDHAPAGPVESVVPVVLAAPTVTSVDTGSGLFYPVIAGTGNPSARVTVSGPDGQSVQTVVAADGIFRAPALTGLPVGSSVVLVTQKVGGATSKPVVVHVDLRGVTITGTKQSGNEVQIRFTEAAGTVVELRDPHGSEPVRRTANGGGLGLLKVPALWHSAEVVAMDPDGRTGPVTTVSF</sequence>
<keyword evidence="2" id="KW-0805">Transcription regulation</keyword>
<dbReference type="InterPro" id="IPR039425">
    <property type="entry name" value="RNA_pol_sigma-70-like"/>
</dbReference>
<dbReference type="InterPro" id="IPR036388">
    <property type="entry name" value="WH-like_DNA-bd_sf"/>
</dbReference>
<evidence type="ECO:0000256" key="3">
    <source>
        <dbReference type="ARBA" id="ARBA00023082"/>
    </source>
</evidence>
<dbReference type="SUPFAM" id="SSF88946">
    <property type="entry name" value="Sigma2 domain of RNA polymerase sigma factors"/>
    <property type="match status" value="1"/>
</dbReference>
<dbReference type="PANTHER" id="PTHR43133:SF8">
    <property type="entry name" value="RNA POLYMERASE SIGMA FACTOR HI_1459-RELATED"/>
    <property type="match status" value="1"/>
</dbReference>
<feature type="compositionally biased region" description="Low complexity" evidence="6">
    <location>
        <begin position="365"/>
        <end position="376"/>
    </location>
</feature>
<dbReference type="InterPro" id="IPR013324">
    <property type="entry name" value="RNA_pol_sigma_r3/r4-like"/>
</dbReference>
<evidence type="ECO:0000313" key="9">
    <source>
        <dbReference type="EMBL" id="MDQ0180123.1"/>
    </source>
</evidence>
<dbReference type="Gene3D" id="2.60.40.10">
    <property type="entry name" value="Immunoglobulins"/>
    <property type="match status" value="1"/>
</dbReference>
<evidence type="ECO:0000313" key="11">
    <source>
        <dbReference type="Proteomes" id="UP001242995"/>
    </source>
</evidence>
<comment type="similarity">
    <text evidence="1">Belongs to the sigma-70 factor family. ECF subfamily.</text>
</comment>
<evidence type="ECO:0000313" key="8">
    <source>
        <dbReference type="EMBL" id="MDP9903224.1"/>
    </source>
</evidence>
<evidence type="ECO:0000256" key="1">
    <source>
        <dbReference type="ARBA" id="ARBA00010641"/>
    </source>
</evidence>
<name>A0AAW8DDS2_9MICC</name>
<gene>
    <name evidence="8" type="ORF">J2S90_000164</name>
    <name evidence="9" type="ORF">J2S93_001539</name>
</gene>
<dbReference type="Gene3D" id="1.10.1740.10">
    <property type="match status" value="1"/>
</dbReference>
<keyword evidence="7" id="KW-0812">Transmembrane</keyword>
<keyword evidence="3" id="KW-0731">Sigma factor</keyword>
<keyword evidence="10" id="KW-1185">Reference proteome</keyword>
<feature type="transmembrane region" description="Helical" evidence="7">
    <location>
        <begin position="261"/>
        <end position="278"/>
    </location>
</feature>
<dbReference type="SUPFAM" id="SSF88659">
    <property type="entry name" value="Sigma3 and sigma4 domains of RNA polymerase sigma factors"/>
    <property type="match status" value="1"/>
</dbReference>
<dbReference type="GO" id="GO:0006352">
    <property type="term" value="P:DNA-templated transcription initiation"/>
    <property type="evidence" value="ECO:0007669"/>
    <property type="project" value="InterPro"/>
</dbReference>
<evidence type="ECO:0000313" key="10">
    <source>
        <dbReference type="Proteomes" id="UP001230951"/>
    </source>
</evidence>
<dbReference type="GO" id="GO:0016987">
    <property type="term" value="F:sigma factor activity"/>
    <property type="evidence" value="ECO:0007669"/>
    <property type="project" value="UniProtKB-KW"/>
</dbReference>
<dbReference type="EMBL" id="JAUSRG010000001">
    <property type="protein sequence ID" value="MDP9903224.1"/>
    <property type="molecule type" value="Genomic_DNA"/>
</dbReference>
<dbReference type="RefSeq" id="WP_306958843.1">
    <property type="nucleotide sequence ID" value="NZ_JAUSRG010000001.1"/>
</dbReference>
<protein>
    <submittedName>
        <fullName evidence="8">RNA polymerase sigma factor (Sigma-70 family)</fullName>
    </submittedName>
</protein>
<proteinExistence type="inferred from homology"/>
<feature type="region of interest" description="Disordered" evidence="6">
    <location>
        <begin position="454"/>
        <end position="536"/>
    </location>
</feature>
<dbReference type="AlphaFoldDB" id="A0AAW8DDS2"/>
<evidence type="ECO:0000256" key="4">
    <source>
        <dbReference type="ARBA" id="ARBA00023125"/>
    </source>
</evidence>
<keyword evidence="7" id="KW-1133">Transmembrane helix</keyword>
<keyword evidence="7" id="KW-0472">Membrane</keyword>
<dbReference type="Gene3D" id="1.10.10.10">
    <property type="entry name" value="Winged helix-like DNA-binding domain superfamily/Winged helix DNA-binding domain"/>
    <property type="match status" value="1"/>
</dbReference>
<feature type="transmembrane region" description="Helical" evidence="7">
    <location>
        <begin position="325"/>
        <end position="351"/>
    </location>
</feature>
<keyword evidence="4" id="KW-0238">DNA-binding</keyword>
<accession>A0AAW8DDS2</accession>
<reference evidence="8 10" key="1">
    <citation type="submission" date="2023-07" db="EMBL/GenBank/DDBJ databases">
        <title>Sorghum-associated microbial communities from plants grown in Nebraska, USA.</title>
        <authorList>
            <person name="Schachtman D."/>
        </authorList>
    </citation>
    <scope>NUCLEOTIDE SEQUENCE</scope>
    <source>
        <strain evidence="8">DS1006</strain>
        <strain evidence="9 10">DS1016</strain>
    </source>
</reference>
<comment type="caution">
    <text evidence="8">The sequence shown here is derived from an EMBL/GenBank/DDBJ whole genome shotgun (WGS) entry which is preliminary data.</text>
</comment>
<dbReference type="GO" id="GO:0003677">
    <property type="term" value="F:DNA binding"/>
    <property type="evidence" value="ECO:0007669"/>
    <property type="project" value="UniProtKB-KW"/>
</dbReference>
<evidence type="ECO:0000256" key="7">
    <source>
        <dbReference type="SAM" id="Phobius"/>
    </source>
</evidence>
<dbReference type="GO" id="GO:0005975">
    <property type="term" value="P:carbohydrate metabolic process"/>
    <property type="evidence" value="ECO:0007669"/>
    <property type="project" value="UniProtKB-ARBA"/>
</dbReference>
<feature type="region of interest" description="Disordered" evidence="6">
    <location>
        <begin position="364"/>
        <end position="429"/>
    </location>
</feature>
<feature type="region of interest" description="Disordered" evidence="6">
    <location>
        <begin position="1"/>
        <end position="21"/>
    </location>
</feature>
<dbReference type="InterPro" id="IPR013325">
    <property type="entry name" value="RNA_pol_sigma_r2"/>
</dbReference>
<dbReference type="InterPro" id="IPR013783">
    <property type="entry name" value="Ig-like_fold"/>
</dbReference>
<dbReference type="PANTHER" id="PTHR43133">
    <property type="entry name" value="RNA POLYMERASE ECF-TYPE SIGMA FACTO"/>
    <property type="match status" value="1"/>
</dbReference>
<keyword evidence="5" id="KW-0804">Transcription</keyword>
<evidence type="ECO:0000256" key="2">
    <source>
        <dbReference type="ARBA" id="ARBA00023015"/>
    </source>
</evidence>
<feature type="compositionally biased region" description="Polar residues" evidence="6">
    <location>
        <begin position="465"/>
        <end position="474"/>
    </location>
</feature>
<dbReference type="EMBL" id="JAUSTF010000002">
    <property type="protein sequence ID" value="MDQ0180123.1"/>
    <property type="molecule type" value="Genomic_DNA"/>
</dbReference>
<evidence type="ECO:0000256" key="6">
    <source>
        <dbReference type="SAM" id="MobiDB-lite"/>
    </source>
</evidence>
<evidence type="ECO:0000256" key="5">
    <source>
        <dbReference type="ARBA" id="ARBA00023163"/>
    </source>
</evidence>
<organism evidence="8 11">
    <name type="scientific">Arthrobacter bambusae</name>
    <dbReference type="NCBI Taxonomy" id="1338426"/>
    <lineage>
        <taxon>Bacteria</taxon>
        <taxon>Bacillati</taxon>
        <taxon>Actinomycetota</taxon>
        <taxon>Actinomycetes</taxon>
        <taxon>Micrococcales</taxon>
        <taxon>Micrococcaceae</taxon>
        <taxon>Arthrobacter</taxon>
    </lineage>
</organism>
<dbReference type="Proteomes" id="UP001230951">
    <property type="component" value="Unassembled WGS sequence"/>
</dbReference>